<accession>A0A8H4KUP8</accession>
<evidence type="ECO:0000313" key="2">
    <source>
        <dbReference type="EMBL" id="KAF4456485.1"/>
    </source>
</evidence>
<dbReference type="Pfam" id="PF00583">
    <property type="entry name" value="Acetyltransf_1"/>
    <property type="match status" value="1"/>
</dbReference>
<dbReference type="InterPro" id="IPR016181">
    <property type="entry name" value="Acyl_CoA_acyltransferase"/>
</dbReference>
<keyword evidence="3" id="KW-1185">Reference proteome</keyword>
<name>A0A8H4KUP8_9HYPO</name>
<dbReference type="InterPro" id="IPR051556">
    <property type="entry name" value="N-term/lysine_N-AcTrnsfr"/>
</dbReference>
<protein>
    <submittedName>
        <fullName evidence="2">Gnat family acetyltransferase</fullName>
    </submittedName>
</protein>
<dbReference type="InterPro" id="IPR000182">
    <property type="entry name" value="GNAT_dom"/>
</dbReference>
<dbReference type="SUPFAM" id="SSF55729">
    <property type="entry name" value="Acyl-CoA N-acyltransferases (Nat)"/>
    <property type="match status" value="1"/>
</dbReference>
<dbReference type="GO" id="GO:0016747">
    <property type="term" value="F:acyltransferase activity, transferring groups other than amino-acyl groups"/>
    <property type="evidence" value="ECO:0007669"/>
    <property type="project" value="InterPro"/>
</dbReference>
<comment type="caution">
    <text evidence="2">The sequence shown here is derived from an EMBL/GenBank/DDBJ whole genome shotgun (WGS) entry which is preliminary data.</text>
</comment>
<dbReference type="EMBL" id="JAADJG010000057">
    <property type="protein sequence ID" value="KAF4456485.1"/>
    <property type="molecule type" value="Genomic_DNA"/>
</dbReference>
<dbReference type="PANTHER" id="PTHR42919:SF40">
    <property type="entry name" value="FAMILY ACETYLTRANSFERASE, PUTATIVE-RELATED"/>
    <property type="match status" value="1"/>
</dbReference>
<gene>
    <name evidence="2" type="ORF">F53441_1389</name>
</gene>
<feature type="domain" description="N-acetyltransferase" evidence="1">
    <location>
        <begin position="15"/>
        <end position="185"/>
    </location>
</feature>
<dbReference type="PANTHER" id="PTHR42919">
    <property type="entry name" value="N-ALPHA-ACETYLTRANSFERASE"/>
    <property type="match status" value="1"/>
</dbReference>
<sequence>MVAKNPKPKSSHKPVIIRRATIADAGRIAKLGAYVFTITFGHSVEPHELEAFLQEAYTEKAINKDLNDQNIDVIIATNEDNDFLGFAYLTRESSEPCVEDLEMTVELQRIYVDPSAHGSGVGKALEKRIEDMAREQGFKNLWLGVWEENPRALRAYEKWGYKQVGDHDFTIGSIVQTDQIMVKAL</sequence>
<dbReference type="AlphaFoldDB" id="A0A8H4KUP8"/>
<dbReference type="CDD" id="cd04301">
    <property type="entry name" value="NAT_SF"/>
    <property type="match status" value="1"/>
</dbReference>
<evidence type="ECO:0000259" key="1">
    <source>
        <dbReference type="PROSITE" id="PS51186"/>
    </source>
</evidence>
<dbReference type="Proteomes" id="UP000605986">
    <property type="component" value="Unassembled WGS sequence"/>
</dbReference>
<reference evidence="2" key="1">
    <citation type="submission" date="2020-01" db="EMBL/GenBank/DDBJ databases">
        <title>Identification and distribution of gene clusters putatively required for synthesis of sphingolipid metabolism inhibitors in phylogenetically diverse species of the filamentous fungus Fusarium.</title>
        <authorList>
            <person name="Kim H.-S."/>
            <person name="Busman M."/>
            <person name="Brown D.W."/>
            <person name="Divon H."/>
            <person name="Uhlig S."/>
            <person name="Proctor R.H."/>
        </authorList>
    </citation>
    <scope>NUCLEOTIDE SEQUENCE</scope>
    <source>
        <strain evidence="2">NRRL 53441</strain>
    </source>
</reference>
<dbReference type="Gene3D" id="3.40.630.30">
    <property type="match status" value="1"/>
</dbReference>
<proteinExistence type="predicted"/>
<dbReference type="OrthoDB" id="9975416at2759"/>
<dbReference type="PROSITE" id="PS51186">
    <property type="entry name" value="GNAT"/>
    <property type="match status" value="1"/>
</dbReference>
<keyword evidence="2" id="KW-0808">Transferase</keyword>
<organism evidence="2 3">
    <name type="scientific">Fusarium austroafricanum</name>
    <dbReference type="NCBI Taxonomy" id="2364996"/>
    <lineage>
        <taxon>Eukaryota</taxon>
        <taxon>Fungi</taxon>
        <taxon>Dikarya</taxon>
        <taxon>Ascomycota</taxon>
        <taxon>Pezizomycotina</taxon>
        <taxon>Sordariomycetes</taxon>
        <taxon>Hypocreomycetidae</taxon>
        <taxon>Hypocreales</taxon>
        <taxon>Nectriaceae</taxon>
        <taxon>Fusarium</taxon>
        <taxon>Fusarium concolor species complex</taxon>
    </lineage>
</organism>
<evidence type="ECO:0000313" key="3">
    <source>
        <dbReference type="Proteomes" id="UP000605986"/>
    </source>
</evidence>